<feature type="domain" description="Mycothiol-dependent maleylpyruvate isomerase metal-binding" evidence="1">
    <location>
        <begin position="15"/>
        <end position="150"/>
    </location>
</feature>
<reference evidence="2 3" key="1">
    <citation type="submission" date="2016-06" db="EMBL/GenBank/DDBJ databases">
        <authorList>
            <person name="Olsen C.W."/>
            <person name="Carey S."/>
            <person name="Hinshaw L."/>
            <person name="Karasin A.I."/>
        </authorList>
    </citation>
    <scope>NUCLEOTIDE SEQUENCE [LARGE SCALE GENOMIC DNA]</scope>
    <source>
        <strain evidence="2 3">LZ-22</strain>
    </source>
</reference>
<keyword evidence="2" id="KW-0670">Pyruvate</keyword>
<proteinExistence type="predicted"/>
<name>A0A1G6GDG5_9ACTN</name>
<dbReference type="GO" id="GO:0046872">
    <property type="term" value="F:metal ion binding"/>
    <property type="evidence" value="ECO:0007669"/>
    <property type="project" value="InterPro"/>
</dbReference>
<dbReference type="InterPro" id="IPR024344">
    <property type="entry name" value="MDMPI_metal-binding"/>
</dbReference>
<gene>
    <name evidence="2" type="ORF">GA0111570_101311</name>
</gene>
<dbReference type="EMBL" id="FMYF01000001">
    <property type="protein sequence ID" value="SDB80037.1"/>
    <property type="molecule type" value="Genomic_DNA"/>
</dbReference>
<dbReference type="Pfam" id="PF11716">
    <property type="entry name" value="MDMPI_N"/>
    <property type="match status" value="1"/>
</dbReference>
<dbReference type="InterPro" id="IPR017517">
    <property type="entry name" value="Maleyloyr_isom"/>
</dbReference>
<dbReference type="GO" id="GO:0016853">
    <property type="term" value="F:isomerase activity"/>
    <property type="evidence" value="ECO:0007669"/>
    <property type="project" value="UniProtKB-KW"/>
</dbReference>
<accession>A0A1G6GDG5</accession>
<dbReference type="InterPro" id="IPR036527">
    <property type="entry name" value="SCP2_sterol-bd_dom_sf"/>
</dbReference>
<dbReference type="InterPro" id="IPR034660">
    <property type="entry name" value="DinB/YfiT-like"/>
</dbReference>
<evidence type="ECO:0000313" key="3">
    <source>
        <dbReference type="Proteomes" id="UP000199086"/>
    </source>
</evidence>
<dbReference type="AlphaFoldDB" id="A0A1G6GDG5"/>
<dbReference type="OrthoDB" id="5118203at2"/>
<dbReference type="STRING" id="1577474.GA0111570_101311"/>
<organism evidence="2 3">
    <name type="scientific">Raineyella antarctica</name>
    <dbReference type="NCBI Taxonomy" id="1577474"/>
    <lineage>
        <taxon>Bacteria</taxon>
        <taxon>Bacillati</taxon>
        <taxon>Actinomycetota</taxon>
        <taxon>Actinomycetes</taxon>
        <taxon>Propionibacteriales</taxon>
        <taxon>Propionibacteriaceae</taxon>
        <taxon>Raineyella</taxon>
    </lineage>
</organism>
<dbReference type="Proteomes" id="UP000199086">
    <property type="component" value="Unassembled WGS sequence"/>
</dbReference>
<dbReference type="SUPFAM" id="SSF55718">
    <property type="entry name" value="SCP-like"/>
    <property type="match status" value="1"/>
</dbReference>
<protein>
    <submittedName>
        <fullName evidence="2">Maleylpyruvate isomerase</fullName>
    </submittedName>
</protein>
<dbReference type="SUPFAM" id="SSF109854">
    <property type="entry name" value="DinB/YfiT-like putative metalloenzymes"/>
    <property type="match status" value="1"/>
</dbReference>
<keyword evidence="2" id="KW-0413">Isomerase</keyword>
<sequence length="236" mass="25909">MTTRPQYLADLKRLQRETDMLLANVASFTDQEITRPSQCEGWTRGHVITHLARSAEALTRMLDNALTGSSDPMYPSPEQRNADIEAGAGRPAKEQLADLQQAHAAFMARAQALIDTPGAAEQVDLRGRPFQSHALPNLRCAEVVIHHQDLDSTFELHEADPDSQLDALNSVVWMLQGKPEAPGLTVTTYEGDELVVGDGATTVIGERDGVVDWLARGHTERVRTTDGSPLPDVPRW</sequence>
<evidence type="ECO:0000313" key="2">
    <source>
        <dbReference type="EMBL" id="SDB80037.1"/>
    </source>
</evidence>
<dbReference type="NCBIfam" id="TIGR03083">
    <property type="entry name" value="maleylpyruvate isomerase family mycothiol-dependent enzyme"/>
    <property type="match status" value="1"/>
</dbReference>
<dbReference type="Gene3D" id="1.20.120.450">
    <property type="entry name" value="dinb family like domain"/>
    <property type="match status" value="1"/>
</dbReference>
<dbReference type="RefSeq" id="WP_092605654.1">
    <property type="nucleotide sequence ID" value="NZ_FMYF01000001.1"/>
</dbReference>
<evidence type="ECO:0000259" key="1">
    <source>
        <dbReference type="Pfam" id="PF11716"/>
    </source>
</evidence>
<keyword evidence="3" id="KW-1185">Reference proteome</keyword>